<organism evidence="2 3">
    <name type="scientific">Phytophthora fragariaefolia</name>
    <dbReference type="NCBI Taxonomy" id="1490495"/>
    <lineage>
        <taxon>Eukaryota</taxon>
        <taxon>Sar</taxon>
        <taxon>Stramenopiles</taxon>
        <taxon>Oomycota</taxon>
        <taxon>Peronosporomycetes</taxon>
        <taxon>Peronosporales</taxon>
        <taxon>Peronosporaceae</taxon>
        <taxon>Phytophthora</taxon>
    </lineage>
</organism>
<feature type="region of interest" description="Disordered" evidence="1">
    <location>
        <begin position="118"/>
        <end position="149"/>
    </location>
</feature>
<feature type="compositionally biased region" description="Acidic residues" evidence="1">
    <location>
        <begin position="32"/>
        <end position="41"/>
    </location>
</feature>
<feature type="compositionally biased region" description="Basic and acidic residues" evidence="1">
    <location>
        <begin position="57"/>
        <end position="75"/>
    </location>
</feature>
<reference evidence="2" key="1">
    <citation type="submission" date="2023-04" db="EMBL/GenBank/DDBJ databases">
        <title>Phytophthora fragariaefolia NBRC 109709.</title>
        <authorList>
            <person name="Ichikawa N."/>
            <person name="Sato H."/>
            <person name="Tonouchi N."/>
        </authorList>
    </citation>
    <scope>NUCLEOTIDE SEQUENCE</scope>
    <source>
        <strain evidence="2">NBRC 109709</strain>
    </source>
</reference>
<evidence type="ECO:0000313" key="3">
    <source>
        <dbReference type="Proteomes" id="UP001165121"/>
    </source>
</evidence>
<name>A0A9W7CSS1_9STRA</name>
<feature type="compositionally biased region" description="Low complexity" evidence="1">
    <location>
        <begin position="118"/>
        <end position="142"/>
    </location>
</feature>
<sequence length="177" mass="19293">MPPEEQPSLKEVERTARWRNAARRRAAREEMESTEAQDQPDLEPAIQEPHQATLDAGTRDGSVEEPPKGSERDPVEPPVVDATSEASRQYVFTLDDNSTGDAQNRDSRFFVTTIVGSDKSSFNSVSRSRSSGKESSSSSMWSFGEAPVGAHMPYAGATEMVVAVQDGVFRDADPMGV</sequence>
<dbReference type="Proteomes" id="UP001165121">
    <property type="component" value="Unassembled WGS sequence"/>
</dbReference>
<proteinExistence type="predicted"/>
<accession>A0A9W7CSS1</accession>
<dbReference type="AlphaFoldDB" id="A0A9W7CSS1"/>
<evidence type="ECO:0000313" key="2">
    <source>
        <dbReference type="EMBL" id="GMF41642.1"/>
    </source>
</evidence>
<protein>
    <submittedName>
        <fullName evidence="2">Unnamed protein product</fullName>
    </submittedName>
</protein>
<gene>
    <name evidence="2" type="ORF">Pfra01_001328500</name>
</gene>
<comment type="caution">
    <text evidence="2">The sequence shown here is derived from an EMBL/GenBank/DDBJ whole genome shotgun (WGS) entry which is preliminary data.</text>
</comment>
<feature type="compositionally biased region" description="Basic and acidic residues" evidence="1">
    <location>
        <begin position="7"/>
        <end position="16"/>
    </location>
</feature>
<feature type="region of interest" description="Disordered" evidence="1">
    <location>
        <begin position="1"/>
        <end position="106"/>
    </location>
</feature>
<dbReference type="EMBL" id="BSXT01001359">
    <property type="protein sequence ID" value="GMF41642.1"/>
    <property type="molecule type" value="Genomic_DNA"/>
</dbReference>
<keyword evidence="3" id="KW-1185">Reference proteome</keyword>
<evidence type="ECO:0000256" key="1">
    <source>
        <dbReference type="SAM" id="MobiDB-lite"/>
    </source>
</evidence>